<keyword evidence="1" id="KW-0472">Membrane</keyword>
<dbReference type="Pfam" id="PF20152">
    <property type="entry name" value="DUF6534"/>
    <property type="match status" value="1"/>
</dbReference>
<dbReference type="OrthoDB" id="2681808at2759"/>
<dbReference type="AlphaFoldDB" id="A0A0D0BQ51"/>
<keyword evidence="1" id="KW-0812">Transmembrane</keyword>
<dbReference type="InterPro" id="IPR045339">
    <property type="entry name" value="DUF6534"/>
</dbReference>
<feature type="transmembrane region" description="Helical" evidence="1">
    <location>
        <begin position="12"/>
        <end position="33"/>
    </location>
</feature>
<feature type="transmembrane region" description="Helical" evidence="1">
    <location>
        <begin position="228"/>
        <end position="249"/>
    </location>
</feature>
<evidence type="ECO:0000313" key="4">
    <source>
        <dbReference type="Proteomes" id="UP000053593"/>
    </source>
</evidence>
<accession>A0A0D0BQ51</accession>
<keyword evidence="4" id="KW-1185">Reference proteome</keyword>
<feature type="transmembrane region" description="Helical" evidence="1">
    <location>
        <begin position="45"/>
        <end position="66"/>
    </location>
</feature>
<name>A0A0D0BQ51_9AGAR</name>
<gene>
    <name evidence="3" type="ORF">GYMLUDRAFT_208429</name>
</gene>
<dbReference type="HOGENOM" id="CLU_046025_2_1_1"/>
<reference evidence="3 4" key="1">
    <citation type="submission" date="2014-04" db="EMBL/GenBank/DDBJ databases">
        <title>Evolutionary Origins and Diversification of the Mycorrhizal Mutualists.</title>
        <authorList>
            <consortium name="DOE Joint Genome Institute"/>
            <consortium name="Mycorrhizal Genomics Consortium"/>
            <person name="Kohler A."/>
            <person name="Kuo A."/>
            <person name="Nagy L.G."/>
            <person name="Floudas D."/>
            <person name="Copeland A."/>
            <person name="Barry K.W."/>
            <person name="Cichocki N."/>
            <person name="Veneault-Fourrey C."/>
            <person name="LaButti K."/>
            <person name="Lindquist E.A."/>
            <person name="Lipzen A."/>
            <person name="Lundell T."/>
            <person name="Morin E."/>
            <person name="Murat C."/>
            <person name="Riley R."/>
            <person name="Ohm R."/>
            <person name="Sun H."/>
            <person name="Tunlid A."/>
            <person name="Henrissat B."/>
            <person name="Grigoriev I.V."/>
            <person name="Hibbett D.S."/>
            <person name="Martin F."/>
        </authorList>
    </citation>
    <scope>NUCLEOTIDE SEQUENCE [LARGE SCALE GENOMIC DNA]</scope>
    <source>
        <strain evidence="3 4">FD-317 M1</strain>
    </source>
</reference>
<dbReference type="PANTHER" id="PTHR40465:SF1">
    <property type="entry name" value="DUF6534 DOMAIN-CONTAINING PROTEIN"/>
    <property type="match status" value="1"/>
</dbReference>
<dbReference type="EMBL" id="KN834856">
    <property type="protein sequence ID" value="KIK51744.1"/>
    <property type="molecule type" value="Genomic_DNA"/>
</dbReference>
<dbReference type="Proteomes" id="UP000053593">
    <property type="component" value="Unassembled WGS sequence"/>
</dbReference>
<feature type="transmembrane region" description="Helical" evidence="1">
    <location>
        <begin position="160"/>
        <end position="180"/>
    </location>
</feature>
<feature type="transmembrane region" description="Helical" evidence="1">
    <location>
        <begin position="116"/>
        <end position="140"/>
    </location>
</feature>
<feature type="domain" description="DUF6534" evidence="2">
    <location>
        <begin position="165"/>
        <end position="251"/>
    </location>
</feature>
<feature type="transmembrane region" description="Helical" evidence="1">
    <location>
        <begin position="200"/>
        <end position="222"/>
    </location>
</feature>
<evidence type="ECO:0000256" key="1">
    <source>
        <dbReference type="SAM" id="Phobius"/>
    </source>
</evidence>
<dbReference type="PANTHER" id="PTHR40465">
    <property type="entry name" value="CHROMOSOME 1, WHOLE GENOME SHOTGUN SEQUENCE"/>
    <property type="match status" value="1"/>
</dbReference>
<sequence length="313" mass="34982">MAGVASSTCPKLMGYIFAWILYGFLCSQAWTYYLSFPKDPARIKILVLHLLVVGTAQAAMSIHDAFVTFGTNFGDLDKLKAINTEWFYIPVLTVMASCPVQLFYARRIIMLSNTTYSKGIAIIVAMLSVFSFITSIINGARDFQNAFGSLYKDSFVFEQMWLISTAVCDVIITTTMVFLLKQSDPQVQQTRRLVSKLIRLLIESGFVTAAFAVADLGVFLAFPSYLYHIPICDGFANLHSLTLLVVLNYRSNLTMSTNSKATWGVAGNSLHFAHGDESTKPDRQSSEFNPVIFREMHWTTRSDLFPDTQESAV</sequence>
<feature type="transmembrane region" description="Helical" evidence="1">
    <location>
        <begin position="86"/>
        <end position="104"/>
    </location>
</feature>
<evidence type="ECO:0000313" key="3">
    <source>
        <dbReference type="EMBL" id="KIK51744.1"/>
    </source>
</evidence>
<evidence type="ECO:0000259" key="2">
    <source>
        <dbReference type="Pfam" id="PF20152"/>
    </source>
</evidence>
<protein>
    <recommendedName>
        <fullName evidence="2">DUF6534 domain-containing protein</fullName>
    </recommendedName>
</protein>
<organism evidence="3 4">
    <name type="scientific">Collybiopsis luxurians FD-317 M1</name>
    <dbReference type="NCBI Taxonomy" id="944289"/>
    <lineage>
        <taxon>Eukaryota</taxon>
        <taxon>Fungi</taxon>
        <taxon>Dikarya</taxon>
        <taxon>Basidiomycota</taxon>
        <taxon>Agaricomycotina</taxon>
        <taxon>Agaricomycetes</taxon>
        <taxon>Agaricomycetidae</taxon>
        <taxon>Agaricales</taxon>
        <taxon>Marasmiineae</taxon>
        <taxon>Omphalotaceae</taxon>
        <taxon>Collybiopsis</taxon>
        <taxon>Collybiopsis luxurians</taxon>
    </lineage>
</organism>
<keyword evidence="1" id="KW-1133">Transmembrane helix</keyword>
<proteinExistence type="predicted"/>